<proteinExistence type="predicted"/>
<comment type="caution">
    <text evidence="2">The sequence shown here is derived from an EMBL/GenBank/DDBJ whole genome shotgun (WGS) entry which is preliminary data.</text>
</comment>
<organism evidence="2 3">
    <name type="scientific">Rotaria socialis</name>
    <dbReference type="NCBI Taxonomy" id="392032"/>
    <lineage>
        <taxon>Eukaryota</taxon>
        <taxon>Metazoa</taxon>
        <taxon>Spiralia</taxon>
        <taxon>Gnathifera</taxon>
        <taxon>Rotifera</taxon>
        <taxon>Eurotatoria</taxon>
        <taxon>Bdelloidea</taxon>
        <taxon>Philodinida</taxon>
        <taxon>Philodinidae</taxon>
        <taxon>Rotaria</taxon>
    </lineage>
</organism>
<evidence type="ECO:0000313" key="1">
    <source>
        <dbReference type="EMBL" id="CAF5011172.1"/>
    </source>
</evidence>
<sequence>IGEEALLVTTLDHRRVREERQNFDPSGHYSRPDILKLTVNRERQSVVTFKE</sequence>
<dbReference type="InterPro" id="IPR036526">
    <property type="entry name" value="C-N_Hydrolase_sf"/>
</dbReference>
<dbReference type="EMBL" id="CAJOBR010035608">
    <property type="protein sequence ID" value="CAF5011235.1"/>
    <property type="molecule type" value="Genomic_DNA"/>
</dbReference>
<dbReference type="AlphaFoldDB" id="A0A822BMA6"/>
<evidence type="ECO:0000313" key="2">
    <source>
        <dbReference type="EMBL" id="CAF5011235.1"/>
    </source>
</evidence>
<dbReference type="Proteomes" id="UP000663848">
    <property type="component" value="Unassembled WGS sequence"/>
</dbReference>
<reference evidence="2" key="1">
    <citation type="submission" date="2021-02" db="EMBL/GenBank/DDBJ databases">
        <authorList>
            <person name="Nowell W R."/>
        </authorList>
    </citation>
    <scope>NUCLEOTIDE SEQUENCE</scope>
</reference>
<protein>
    <submittedName>
        <fullName evidence="2">Uncharacterized protein</fullName>
    </submittedName>
</protein>
<gene>
    <name evidence="1" type="ORF">QYT958_LOCUS39078</name>
    <name evidence="2" type="ORF">QYT958_LOCUS39085</name>
</gene>
<name>A0A822BMA6_9BILA</name>
<dbReference type="EMBL" id="CAJOBR010035593">
    <property type="protein sequence ID" value="CAF5011172.1"/>
    <property type="molecule type" value="Genomic_DNA"/>
</dbReference>
<dbReference type="SUPFAM" id="SSF56317">
    <property type="entry name" value="Carbon-nitrogen hydrolase"/>
    <property type="match status" value="1"/>
</dbReference>
<feature type="non-terminal residue" evidence="2">
    <location>
        <position position="1"/>
    </location>
</feature>
<accession>A0A822BMA6</accession>
<evidence type="ECO:0000313" key="3">
    <source>
        <dbReference type="Proteomes" id="UP000663848"/>
    </source>
</evidence>